<gene>
    <name evidence="3" type="primary">tsaB</name>
    <name evidence="3" type="ORF">DD236_03680</name>
</gene>
<dbReference type="Proteomes" id="UP000245283">
    <property type="component" value="Unassembled WGS sequence"/>
</dbReference>
<accession>A0A2V1KB05</accession>
<organism evidence="3 4">
    <name type="scientific">Ancrocorticia populi</name>
    <dbReference type="NCBI Taxonomy" id="2175228"/>
    <lineage>
        <taxon>Bacteria</taxon>
        <taxon>Bacillati</taxon>
        <taxon>Actinomycetota</taxon>
        <taxon>Actinomycetes</taxon>
        <taxon>Actinomycetales</taxon>
        <taxon>Actinomycetaceae</taxon>
        <taxon>Ancrocorticia</taxon>
    </lineage>
</organism>
<dbReference type="InterPro" id="IPR000905">
    <property type="entry name" value="Gcp-like_dom"/>
</dbReference>
<feature type="region of interest" description="Disordered" evidence="1">
    <location>
        <begin position="217"/>
        <end position="236"/>
    </location>
</feature>
<dbReference type="InterPro" id="IPR043129">
    <property type="entry name" value="ATPase_NBD"/>
</dbReference>
<evidence type="ECO:0000313" key="4">
    <source>
        <dbReference type="Proteomes" id="UP000245283"/>
    </source>
</evidence>
<name>A0A2V1KB05_9ACTO</name>
<feature type="domain" description="Gcp-like" evidence="2">
    <location>
        <begin position="53"/>
        <end position="162"/>
    </location>
</feature>
<dbReference type="PANTHER" id="PTHR11735">
    <property type="entry name" value="TRNA N6-ADENOSINE THREONYLCARBAMOYLTRANSFERASE"/>
    <property type="match status" value="1"/>
</dbReference>
<dbReference type="Pfam" id="PF00814">
    <property type="entry name" value="TsaD"/>
    <property type="match status" value="1"/>
</dbReference>
<sequence length="236" mass="25000">MKSKCSSVHSVDLDEKRKRMKILTIDTSDLSVVGLAEAEGEVRTVACEVSEDSRHHAETLTPMVQAVLGGVRPDAVVAGTGPAAFTGLRAGLVTARTLARAWDVPLYGVSSLEALALAGSRLGYNNVVSVIDARRKELFVLRARPMSGDDVEILDGPRIVRPADLPEMLEADPGQLVVARDGLGLEGALVAQCAPDVMASLALSHLTRSQAGEDIDLGTEPQYLRRPDIQGTPAGK</sequence>
<dbReference type="NCBIfam" id="TIGR03725">
    <property type="entry name" value="T6A_YeaZ"/>
    <property type="match status" value="1"/>
</dbReference>
<reference evidence="4" key="1">
    <citation type="submission" date="2018-05" db="EMBL/GenBank/DDBJ databases">
        <authorList>
            <person name="Li Y."/>
        </authorList>
    </citation>
    <scope>NUCLEOTIDE SEQUENCE [LARGE SCALE GENOMIC DNA]</scope>
    <source>
        <strain evidence="4">sk1b4</strain>
    </source>
</reference>
<evidence type="ECO:0000313" key="3">
    <source>
        <dbReference type="EMBL" id="PWF27490.1"/>
    </source>
</evidence>
<keyword evidence="4" id="KW-1185">Reference proteome</keyword>
<dbReference type="SUPFAM" id="SSF53067">
    <property type="entry name" value="Actin-like ATPase domain"/>
    <property type="match status" value="1"/>
</dbReference>
<protein>
    <submittedName>
        <fullName evidence="3">tRNA (Adenosine(37)-N6)-threonylcarbamoyltransferase complex dimerization subunit type 1 TsaB</fullName>
    </submittedName>
</protein>
<dbReference type="GO" id="GO:0016740">
    <property type="term" value="F:transferase activity"/>
    <property type="evidence" value="ECO:0007669"/>
    <property type="project" value="UniProtKB-KW"/>
</dbReference>
<dbReference type="OrthoDB" id="9809995at2"/>
<keyword evidence="3" id="KW-0808">Transferase</keyword>
<proteinExistence type="predicted"/>
<dbReference type="Gene3D" id="3.30.420.40">
    <property type="match status" value="2"/>
</dbReference>
<dbReference type="EMBL" id="QETB01000001">
    <property type="protein sequence ID" value="PWF27490.1"/>
    <property type="molecule type" value="Genomic_DNA"/>
</dbReference>
<dbReference type="PANTHER" id="PTHR11735:SF11">
    <property type="entry name" value="TRNA THREONYLCARBAMOYLADENOSINE BIOSYNTHESIS PROTEIN TSAB"/>
    <property type="match status" value="1"/>
</dbReference>
<dbReference type="AlphaFoldDB" id="A0A2V1KB05"/>
<dbReference type="InterPro" id="IPR022496">
    <property type="entry name" value="T6A_TsaB"/>
</dbReference>
<dbReference type="GO" id="GO:0002949">
    <property type="term" value="P:tRNA threonylcarbamoyladenosine modification"/>
    <property type="evidence" value="ECO:0007669"/>
    <property type="project" value="InterPro"/>
</dbReference>
<evidence type="ECO:0000256" key="1">
    <source>
        <dbReference type="SAM" id="MobiDB-lite"/>
    </source>
</evidence>
<dbReference type="GO" id="GO:0005829">
    <property type="term" value="C:cytosol"/>
    <property type="evidence" value="ECO:0007669"/>
    <property type="project" value="TreeGrafter"/>
</dbReference>
<evidence type="ECO:0000259" key="2">
    <source>
        <dbReference type="Pfam" id="PF00814"/>
    </source>
</evidence>
<comment type="caution">
    <text evidence="3">The sequence shown here is derived from an EMBL/GenBank/DDBJ whole genome shotgun (WGS) entry which is preliminary data.</text>
</comment>